<dbReference type="InterPro" id="IPR004252">
    <property type="entry name" value="Probable_transposase_24"/>
</dbReference>
<gene>
    <name evidence="1" type="ORF">M6B38_109845</name>
</gene>
<protein>
    <submittedName>
        <fullName evidence="1">Uncharacterized protein</fullName>
    </submittedName>
</protein>
<dbReference type="Pfam" id="PF03004">
    <property type="entry name" value="Transposase_24"/>
    <property type="match status" value="1"/>
</dbReference>
<evidence type="ECO:0000313" key="2">
    <source>
        <dbReference type="Proteomes" id="UP001140949"/>
    </source>
</evidence>
<reference evidence="1" key="2">
    <citation type="submission" date="2023-04" db="EMBL/GenBank/DDBJ databases">
        <authorList>
            <person name="Bruccoleri R.E."/>
            <person name="Oakeley E.J."/>
            <person name="Faust A.-M."/>
            <person name="Dessus-Babus S."/>
            <person name="Altorfer M."/>
            <person name="Burckhardt D."/>
            <person name="Oertli M."/>
            <person name="Naumann U."/>
            <person name="Petersen F."/>
            <person name="Wong J."/>
        </authorList>
    </citation>
    <scope>NUCLEOTIDE SEQUENCE</scope>
    <source>
        <strain evidence="1">GSM-AAB239-AS_SAM_17_03QT</strain>
        <tissue evidence="1">Leaf</tissue>
    </source>
</reference>
<organism evidence="1 2">
    <name type="scientific">Iris pallida</name>
    <name type="common">Sweet iris</name>
    <dbReference type="NCBI Taxonomy" id="29817"/>
    <lineage>
        <taxon>Eukaryota</taxon>
        <taxon>Viridiplantae</taxon>
        <taxon>Streptophyta</taxon>
        <taxon>Embryophyta</taxon>
        <taxon>Tracheophyta</taxon>
        <taxon>Spermatophyta</taxon>
        <taxon>Magnoliopsida</taxon>
        <taxon>Liliopsida</taxon>
        <taxon>Asparagales</taxon>
        <taxon>Iridaceae</taxon>
        <taxon>Iridoideae</taxon>
        <taxon>Irideae</taxon>
        <taxon>Iris</taxon>
    </lineage>
</organism>
<dbReference type="PANTHER" id="PTHR33144">
    <property type="entry name" value="OS10G0409366 PROTEIN-RELATED"/>
    <property type="match status" value="1"/>
</dbReference>
<dbReference type="AlphaFoldDB" id="A0AAX6E899"/>
<evidence type="ECO:0000313" key="1">
    <source>
        <dbReference type="EMBL" id="KAJ6800357.1"/>
    </source>
</evidence>
<name>A0AAX6E899_IRIPA</name>
<dbReference type="Proteomes" id="UP001140949">
    <property type="component" value="Unassembled WGS sequence"/>
</dbReference>
<dbReference type="EMBL" id="JANAVB010038820">
    <property type="protein sequence ID" value="KAJ6800357.1"/>
    <property type="molecule type" value="Genomic_DNA"/>
</dbReference>
<proteinExistence type="predicted"/>
<dbReference type="PANTHER" id="PTHR33144:SF25">
    <property type="entry name" value="DUF4216 DOMAIN-CONTAINING PROTEIN"/>
    <property type="match status" value="1"/>
</dbReference>
<keyword evidence="2" id="KW-1185">Reference proteome</keyword>
<accession>A0AAX6E899</accession>
<reference evidence="1" key="1">
    <citation type="journal article" date="2023" name="GigaByte">
        <title>Genome assembly of the bearded iris, Iris pallida Lam.</title>
        <authorList>
            <person name="Bruccoleri R.E."/>
            <person name="Oakeley E.J."/>
            <person name="Faust A.M.E."/>
            <person name="Altorfer M."/>
            <person name="Dessus-Babus S."/>
            <person name="Burckhardt D."/>
            <person name="Oertli M."/>
            <person name="Naumann U."/>
            <person name="Petersen F."/>
            <person name="Wong J."/>
        </authorList>
    </citation>
    <scope>NUCLEOTIDE SEQUENCE</scope>
    <source>
        <strain evidence="1">GSM-AAB239-AS_SAM_17_03QT</strain>
    </source>
</reference>
<sequence length="185" mass="21533">MFHLGNLARNGELFPLTMLSWRKADKDTLEMIWSSVKENINAPDGFKAICFTKMEISWKAFKHCVKDFYKKFETDAEHLANVPPRVEPSQWPTLVAYWNLGDIKKVSKINQVNRGKLCALPRTGRRSFPEIKQKRRLENKPVDLVNMWRATRGKGGNYNKEDGAVGIEKDELKNYLWKKEMTKSN</sequence>
<comment type="caution">
    <text evidence="1">The sequence shown here is derived from an EMBL/GenBank/DDBJ whole genome shotgun (WGS) entry which is preliminary data.</text>
</comment>